<sequence length="136" mass="15513">MLETIQNFVSNVSTSLNSNSWIYSTQEAKNPSSPPVCWKSLKQYTLSEVAEHFHYNDCWLVVYDLVYDVTVFLNEHPGGEYIVMENAGRDATLAFRGSRHSKDAFDMLDKYCIGILVETERIYTPSDDELALQSDS</sequence>
<dbReference type="AlphaFoldDB" id="A0A7R9M2Z3"/>
<keyword evidence="2 8" id="KW-0349">Heme</keyword>
<name>A0A7R9M2Z3_9ACAR</name>
<evidence type="ECO:0000256" key="1">
    <source>
        <dbReference type="ARBA" id="ARBA00004370"/>
    </source>
</evidence>
<feature type="domain" description="Cytochrome b5 heme-binding" evidence="9">
    <location>
        <begin position="41"/>
        <end position="117"/>
    </location>
</feature>
<dbReference type="PANTHER" id="PTHR19359:SF41">
    <property type="entry name" value="GEO08203P1"/>
    <property type="match status" value="1"/>
</dbReference>
<proteinExistence type="inferred from homology"/>
<dbReference type="GO" id="GO:0046872">
    <property type="term" value="F:metal ion binding"/>
    <property type="evidence" value="ECO:0007669"/>
    <property type="project" value="UniProtKB-UniRule"/>
</dbReference>
<dbReference type="PROSITE" id="PS00191">
    <property type="entry name" value="CYTOCHROME_B5_1"/>
    <property type="match status" value="1"/>
</dbReference>
<dbReference type="OrthoDB" id="260519at2759"/>
<comment type="similarity">
    <text evidence="7 8">Belongs to the cytochrome b5 family.</text>
</comment>
<dbReference type="GO" id="GO:0016020">
    <property type="term" value="C:membrane"/>
    <property type="evidence" value="ECO:0007669"/>
    <property type="project" value="UniProtKB-SubCell"/>
</dbReference>
<dbReference type="Gene3D" id="3.10.120.10">
    <property type="entry name" value="Cytochrome b5-like heme/steroid binding domain"/>
    <property type="match status" value="1"/>
</dbReference>
<keyword evidence="11" id="KW-1185">Reference proteome</keyword>
<dbReference type="Pfam" id="PF00173">
    <property type="entry name" value="Cyt-b5"/>
    <property type="match status" value="1"/>
</dbReference>
<evidence type="ECO:0000313" key="10">
    <source>
        <dbReference type="EMBL" id="CAD7652566.1"/>
    </source>
</evidence>
<evidence type="ECO:0000259" key="9">
    <source>
        <dbReference type="PROSITE" id="PS50255"/>
    </source>
</evidence>
<keyword evidence="5 8" id="KW-0408">Iron</keyword>
<organism evidence="10">
    <name type="scientific">Oppiella nova</name>
    <dbReference type="NCBI Taxonomy" id="334625"/>
    <lineage>
        <taxon>Eukaryota</taxon>
        <taxon>Metazoa</taxon>
        <taxon>Ecdysozoa</taxon>
        <taxon>Arthropoda</taxon>
        <taxon>Chelicerata</taxon>
        <taxon>Arachnida</taxon>
        <taxon>Acari</taxon>
        <taxon>Acariformes</taxon>
        <taxon>Sarcoptiformes</taxon>
        <taxon>Oribatida</taxon>
        <taxon>Brachypylina</taxon>
        <taxon>Oppioidea</taxon>
        <taxon>Oppiidae</taxon>
        <taxon>Oppiella</taxon>
    </lineage>
</organism>
<evidence type="ECO:0000256" key="8">
    <source>
        <dbReference type="RuleBase" id="RU362121"/>
    </source>
</evidence>
<reference evidence="10" key="1">
    <citation type="submission" date="2020-11" db="EMBL/GenBank/DDBJ databases">
        <authorList>
            <person name="Tran Van P."/>
        </authorList>
    </citation>
    <scope>NUCLEOTIDE SEQUENCE</scope>
</reference>
<dbReference type="EMBL" id="OC920512">
    <property type="protein sequence ID" value="CAD7652566.1"/>
    <property type="molecule type" value="Genomic_DNA"/>
</dbReference>
<keyword evidence="4 8" id="KW-0479">Metal-binding</keyword>
<dbReference type="InterPro" id="IPR001199">
    <property type="entry name" value="Cyt_B5-like_heme/steroid-bd"/>
</dbReference>
<dbReference type="SMART" id="SM01117">
    <property type="entry name" value="Cyt-b5"/>
    <property type="match status" value="1"/>
</dbReference>
<dbReference type="PROSITE" id="PS50255">
    <property type="entry name" value="CYTOCHROME_B5_2"/>
    <property type="match status" value="1"/>
</dbReference>
<protein>
    <recommendedName>
        <fullName evidence="9">Cytochrome b5 heme-binding domain-containing protein</fullName>
    </recommendedName>
</protein>
<dbReference type="PRINTS" id="PR00363">
    <property type="entry name" value="CYTOCHROMEB5"/>
</dbReference>
<dbReference type="FunFam" id="3.10.120.10:FF:000002">
    <property type="entry name" value="Cytochrome b5 type B"/>
    <property type="match status" value="1"/>
</dbReference>
<dbReference type="PANTHER" id="PTHR19359">
    <property type="entry name" value="CYTOCHROME B5"/>
    <property type="match status" value="1"/>
</dbReference>
<keyword evidence="3" id="KW-0812">Transmembrane</keyword>
<accession>A0A7R9M2Z3</accession>
<evidence type="ECO:0000313" key="11">
    <source>
        <dbReference type="Proteomes" id="UP000728032"/>
    </source>
</evidence>
<dbReference type="EMBL" id="CAJPVJ010005687">
    <property type="protein sequence ID" value="CAG2169753.1"/>
    <property type="molecule type" value="Genomic_DNA"/>
</dbReference>
<dbReference type="GO" id="GO:0020037">
    <property type="term" value="F:heme binding"/>
    <property type="evidence" value="ECO:0007669"/>
    <property type="project" value="UniProtKB-UniRule"/>
</dbReference>
<evidence type="ECO:0000256" key="5">
    <source>
        <dbReference type="ARBA" id="ARBA00023004"/>
    </source>
</evidence>
<gene>
    <name evidence="10" type="ORF">ONB1V03_LOCUS9227</name>
</gene>
<dbReference type="SUPFAM" id="SSF55856">
    <property type="entry name" value="Cytochrome b5-like heme/steroid binding domain"/>
    <property type="match status" value="1"/>
</dbReference>
<evidence type="ECO:0000256" key="3">
    <source>
        <dbReference type="ARBA" id="ARBA00022692"/>
    </source>
</evidence>
<dbReference type="InterPro" id="IPR036400">
    <property type="entry name" value="Cyt_B5-like_heme/steroid_sf"/>
</dbReference>
<dbReference type="InterPro" id="IPR018506">
    <property type="entry name" value="Cyt_B5_heme-BS"/>
</dbReference>
<keyword evidence="6" id="KW-0472">Membrane</keyword>
<evidence type="ECO:0000256" key="7">
    <source>
        <dbReference type="ARBA" id="ARBA00038168"/>
    </source>
</evidence>
<dbReference type="Proteomes" id="UP000728032">
    <property type="component" value="Unassembled WGS sequence"/>
</dbReference>
<evidence type="ECO:0000256" key="6">
    <source>
        <dbReference type="ARBA" id="ARBA00023136"/>
    </source>
</evidence>
<evidence type="ECO:0000256" key="4">
    <source>
        <dbReference type="ARBA" id="ARBA00022723"/>
    </source>
</evidence>
<dbReference type="InterPro" id="IPR050668">
    <property type="entry name" value="Cytochrome_b5"/>
</dbReference>
<evidence type="ECO:0000256" key="2">
    <source>
        <dbReference type="ARBA" id="ARBA00022617"/>
    </source>
</evidence>
<comment type="subcellular location">
    <subcellularLocation>
        <location evidence="1">Membrane</location>
    </subcellularLocation>
</comment>